<dbReference type="Proteomes" id="UP000828251">
    <property type="component" value="Unassembled WGS sequence"/>
</dbReference>
<protein>
    <submittedName>
        <fullName evidence="1">Uncharacterized protein</fullName>
    </submittedName>
</protein>
<organism evidence="1 2">
    <name type="scientific">Gossypium stocksii</name>
    <dbReference type="NCBI Taxonomy" id="47602"/>
    <lineage>
        <taxon>Eukaryota</taxon>
        <taxon>Viridiplantae</taxon>
        <taxon>Streptophyta</taxon>
        <taxon>Embryophyta</taxon>
        <taxon>Tracheophyta</taxon>
        <taxon>Spermatophyta</taxon>
        <taxon>Magnoliopsida</taxon>
        <taxon>eudicotyledons</taxon>
        <taxon>Gunneridae</taxon>
        <taxon>Pentapetalae</taxon>
        <taxon>rosids</taxon>
        <taxon>malvids</taxon>
        <taxon>Malvales</taxon>
        <taxon>Malvaceae</taxon>
        <taxon>Malvoideae</taxon>
        <taxon>Gossypium</taxon>
    </lineage>
</organism>
<name>A0A9D4AAB7_9ROSI</name>
<proteinExistence type="predicted"/>
<comment type="caution">
    <text evidence="1">The sequence shown here is derived from an EMBL/GenBank/DDBJ whole genome shotgun (WGS) entry which is preliminary data.</text>
</comment>
<dbReference type="AlphaFoldDB" id="A0A9D4AAB7"/>
<reference evidence="1 2" key="1">
    <citation type="journal article" date="2021" name="Plant Biotechnol. J.">
        <title>Multi-omics assisted identification of the key and species-specific regulatory components of drought-tolerant mechanisms in Gossypium stocksii.</title>
        <authorList>
            <person name="Yu D."/>
            <person name="Ke L."/>
            <person name="Zhang D."/>
            <person name="Wu Y."/>
            <person name="Sun Y."/>
            <person name="Mei J."/>
            <person name="Sun J."/>
            <person name="Sun Y."/>
        </authorList>
    </citation>
    <scope>NUCLEOTIDE SEQUENCE [LARGE SCALE GENOMIC DNA]</scope>
    <source>
        <strain evidence="2">cv. E1</strain>
        <tissue evidence="1">Leaf</tissue>
    </source>
</reference>
<keyword evidence="2" id="KW-1185">Reference proteome</keyword>
<sequence>MTGSSFLWFDSVFDIPFEISILEVSSNFDMDSGDKQDREVSLARLSGIRQLLWYMCLFKSLKSMLFCQLRVAMTRKLALRH</sequence>
<evidence type="ECO:0000313" key="1">
    <source>
        <dbReference type="EMBL" id="KAH1106452.1"/>
    </source>
</evidence>
<evidence type="ECO:0000313" key="2">
    <source>
        <dbReference type="Proteomes" id="UP000828251"/>
    </source>
</evidence>
<gene>
    <name evidence="1" type="ORF">J1N35_010220</name>
</gene>
<accession>A0A9D4AAB7</accession>
<dbReference type="EMBL" id="JAIQCV010000004">
    <property type="protein sequence ID" value="KAH1106452.1"/>
    <property type="molecule type" value="Genomic_DNA"/>
</dbReference>